<dbReference type="InterPro" id="IPR020449">
    <property type="entry name" value="Tscrpt_reg_AraC-type_HTH"/>
</dbReference>
<sequence>MLKTLVVDDEYLVRAGICQTIDWSERGVEIVGQADNGEDGLELALLHRPDVIITDVRMPYMNGLELIAKLKEHKLDSGIIVLSGYDEFQYAQTAMQYGASTYLLKPVDIEQLAEAVLKVGREAKDRQSASERLGLLSRELGTIAGRFWHDLLLGELPNENALREKLALLELDPADIFPLVAVVISAAKPEESASLESATALQQQIIHHAEAHTLKTLACLRTSPRQWTAIVSLGEDADSAVSRIRSLGEDLAHAVDEISIGIGTQATRWEELHVSYDAAASAADRASSGHARVLMAGERAEDGYRREIRAALAYIRTHYADNVTVEKVAAEVYVSPTHLMHLFRKELDKTFSECLTEYRIEMAKRMLRDPKYRVYEVGYLVGFGDSKYFSQVFKKMTGMPPSEFAKSQ</sequence>
<keyword evidence="5" id="KW-0805">Transcription regulation</keyword>
<dbReference type="PROSITE" id="PS01124">
    <property type="entry name" value="HTH_ARAC_FAMILY_2"/>
    <property type="match status" value="1"/>
</dbReference>
<name>A0A3D9KI45_9BACL</name>
<dbReference type="GO" id="GO:0000160">
    <property type="term" value="P:phosphorelay signal transduction system"/>
    <property type="evidence" value="ECO:0007669"/>
    <property type="project" value="UniProtKB-KW"/>
</dbReference>
<dbReference type="InterPro" id="IPR009057">
    <property type="entry name" value="Homeodomain-like_sf"/>
</dbReference>
<keyword evidence="7" id="KW-0804">Transcription</keyword>
<dbReference type="InterPro" id="IPR011006">
    <property type="entry name" value="CheY-like_superfamily"/>
</dbReference>
<dbReference type="RefSeq" id="WP_181917548.1">
    <property type="nucleotide sequence ID" value="NZ_QRDZ01000004.1"/>
</dbReference>
<gene>
    <name evidence="11" type="ORF">DFP98_104261</name>
</gene>
<evidence type="ECO:0000256" key="6">
    <source>
        <dbReference type="ARBA" id="ARBA00023125"/>
    </source>
</evidence>
<dbReference type="Pfam" id="PF00072">
    <property type="entry name" value="Response_reg"/>
    <property type="match status" value="1"/>
</dbReference>
<accession>A0A3D9KI45</accession>
<dbReference type="InterPro" id="IPR001789">
    <property type="entry name" value="Sig_transdc_resp-reg_receiver"/>
</dbReference>
<dbReference type="Gene3D" id="1.10.10.60">
    <property type="entry name" value="Homeodomain-like"/>
    <property type="match status" value="2"/>
</dbReference>
<keyword evidence="6" id="KW-0238">DNA-binding</keyword>
<reference evidence="11 12" key="1">
    <citation type="submission" date="2018-07" db="EMBL/GenBank/DDBJ databases">
        <title>Genomic Encyclopedia of Type Strains, Phase III (KMG-III): the genomes of soil and plant-associated and newly described type strains.</title>
        <authorList>
            <person name="Whitman W."/>
        </authorList>
    </citation>
    <scope>NUCLEOTIDE SEQUENCE [LARGE SCALE GENOMIC DNA]</scope>
    <source>
        <strain evidence="11 12">CECT 7287</strain>
    </source>
</reference>
<evidence type="ECO:0000259" key="10">
    <source>
        <dbReference type="PROSITE" id="PS50110"/>
    </source>
</evidence>
<feature type="domain" description="HTH araC/xylS-type" evidence="9">
    <location>
        <begin position="309"/>
        <end position="407"/>
    </location>
</feature>
<dbReference type="SUPFAM" id="SSF46689">
    <property type="entry name" value="Homeodomain-like"/>
    <property type="match status" value="2"/>
</dbReference>
<feature type="domain" description="Response regulatory" evidence="10">
    <location>
        <begin position="3"/>
        <end position="120"/>
    </location>
</feature>
<dbReference type="PROSITE" id="PS50110">
    <property type="entry name" value="RESPONSE_REGULATORY"/>
    <property type="match status" value="1"/>
</dbReference>
<dbReference type="InterPro" id="IPR041522">
    <property type="entry name" value="CdaR_GGDEF"/>
</dbReference>
<keyword evidence="4" id="KW-0902">Two-component regulatory system</keyword>
<dbReference type="Gene3D" id="3.40.50.2300">
    <property type="match status" value="1"/>
</dbReference>
<evidence type="ECO:0000313" key="11">
    <source>
        <dbReference type="EMBL" id="RED85556.1"/>
    </source>
</evidence>
<protein>
    <submittedName>
        <fullName evidence="11">Two-component system response regulator YesN</fullName>
    </submittedName>
</protein>
<keyword evidence="12" id="KW-1185">Reference proteome</keyword>
<organism evidence="11 12">
    <name type="scientific">Cohnella phaseoli</name>
    <dbReference type="NCBI Taxonomy" id="456490"/>
    <lineage>
        <taxon>Bacteria</taxon>
        <taxon>Bacillati</taxon>
        <taxon>Bacillota</taxon>
        <taxon>Bacilli</taxon>
        <taxon>Bacillales</taxon>
        <taxon>Paenibacillaceae</taxon>
        <taxon>Cohnella</taxon>
    </lineage>
</organism>
<dbReference type="AlphaFoldDB" id="A0A3D9KI45"/>
<feature type="modified residue" description="4-aspartylphosphate" evidence="8">
    <location>
        <position position="55"/>
    </location>
</feature>
<dbReference type="Pfam" id="PF12833">
    <property type="entry name" value="HTH_18"/>
    <property type="match status" value="1"/>
</dbReference>
<dbReference type="CDD" id="cd17536">
    <property type="entry name" value="REC_YesN-like"/>
    <property type="match status" value="1"/>
</dbReference>
<dbReference type="InterPro" id="IPR018062">
    <property type="entry name" value="HTH_AraC-typ_CS"/>
</dbReference>
<comment type="caution">
    <text evidence="11">The sequence shown here is derived from an EMBL/GenBank/DDBJ whole genome shotgun (WGS) entry which is preliminary data.</text>
</comment>
<dbReference type="GO" id="GO:0003700">
    <property type="term" value="F:DNA-binding transcription factor activity"/>
    <property type="evidence" value="ECO:0007669"/>
    <property type="project" value="InterPro"/>
</dbReference>
<dbReference type="PANTHER" id="PTHR42713">
    <property type="entry name" value="HISTIDINE KINASE-RELATED"/>
    <property type="match status" value="1"/>
</dbReference>
<evidence type="ECO:0000256" key="2">
    <source>
        <dbReference type="ARBA" id="ARBA00022490"/>
    </source>
</evidence>
<dbReference type="PROSITE" id="PS00041">
    <property type="entry name" value="HTH_ARAC_FAMILY_1"/>
    <property type="match status" value="1"/>
</dbReference>
<evidence type="ECO:0000256" key="7">
    <source>
        <dbReference type="ARBA" id="ARBA00023163"/>
    </source>
</evidence>
<dbReference type="PRINTS" id="PR00032">
    <property type="entry name" value="HTHARAC"/>
</dbReference>
<dbReference type="GO" id="GO:0043565">
    <property type="term" value="F:sequence-specific DNA binding"/>
    <property type="evidence" value="ECO:0007669"/>
    <property type="project" value="InterPro"/>
</dbReference>
<dbReference type="Proteomes" id="UP000256977">
    <property type="component" value="Unassembled WGS sequence"/>
</dbReference>
<dbReference type="SMART" id="SM00342">
    <property type="entry name" value="HTH_ARAC"/>
    <property type="match status" value="1"/>
</dbReference>
<evidence type="ECO:0000256" key="5">
    <source>
        <dbReference type="ARBA" id="ARBA00023015"/>
    </source>
</evidence>
<dbReference type="Pfam" id="PF17853">
    <property type="entry name" value="GGDEF_2"/>
    <property type="match status" value="1"/>
</dbReference>
<dbReference type="GO" id="GO:0005737">
    <property type="term" value="C:cytoplasm"/>
    <property type="evidence" value="ECO:0007669"/>
    <property type="project" value="UniProtKB-SubCell"/>
</dbReference>
<comment type="subcellular location">
    <subcellularLocation>
        <location evidence="1">Cytoplasm</location>
    </subcellularLocation>
</comment>
<evidence type="ECO:0000256" key="4">
    <source>
        <dbReference type="ARBA" id="ARBA00023012"/>
    </source>
</evidence>
<evidence type="ECO:0000259" key="9">
    <source>
        <dbReference type="PROSITE" id="PS01124"/>
    </source>
</evidence>
<dbReference type="SUPFAM" id="SSF52172">
    <property type="entry name" value="CheY-like"/>
    <property type="match status" value="1"/>
</dbReference>
<evidence type="ECO:0000256" key="8">
    <source>
        <dbReference type="PROSITE-ProRule" id="PRU00169"/>
    </source>
</evidence>
<dbReference type="PANTHER" id="PTHR42713:SF3">
    <property type="entry name" value="TRANSCRIPTIONAL REGULATORY PROTEIN HPTR"/>
    <property type="match status" value="1"/>
</dbReference>
<evidence type="ECO:0000313" key="12">
    <source>
        <dbReference type="Proteomes" id="UP000256977"/>
    </source>
</evidence>
<dbReference type="SMART" id="SM00448">
    <property type="entry name" value="REC"/>
    <property type="match status" value="1"/>
</dbReference>
<keyword evidence="3 8" id="KW-0597">Phosphoprotein</keyword>
<evidence type="ECO:0000256" key="1">
    <source>
        <dbReference type="ARBA" id="ARBA00004496"/>
    </source>
</evidence>
<proteinExistence type="predicted"/>
<dbReference type="InterPro" id="IPR018060">
    <property type="entry name" value="HTH_AraC"/>
</dbReference>
<keyword evidence="2" id="KW-0963">Cytoplasm</keyword>
<evidence type="ECO:0000256" key="3">
    <source>
        <dbReference type="ARBA" id="ARBA00022553"/>
    </source>
</evidence>
<dbReference type="InterPro" id="IPR051552">
    <property type="entry name" value="HptR"/>
</dbReference>
<dbReference type="EMBL" id="QRDZ01000004">
    <property type="protein sequence ID" value="RED85556.1"/>
    <property type="molecule type" value="Genomic_DNA"/>
</dbReference>